<dbReference type="RefSeq" id="WP_109922320.1">
    <property type="nucleotide sequence ID" value="NZ_QGLF01000004.1"/>
</dbReference>
<protein>
    <recommendedName>
        <fullName evidence="3">BrnT family toxin</fullName>
    </recommendedName>
</protein>
<dbReference type="AlphaFoldDB" id="A0A317E424"/>
<proteinExistence type="predicted"/>
<name>A0A317E424_9PROT</name>
<dbReference type="OrthoDB" id="9798158at2"/>
<reference evidence="2" key="1">
    <citation type="submission" date="2018-05" db="EMBL/GenBank/DDBJ databases">
        <title>Zavarzinia sp. HR-AS.</title>
        <authorList>
            <person name="Lee Y."/>
            <person name="Jeon C.O."/>
        </authorList>
    </citation>
    <scope>NUCLEOTIDE SEQUENCE [LARGE SCALE GENOMIC DNA]</scope>
    <source>
        <strain evidence="2">DSM 1231</strain>
    </source>
</reference>
<dbReference type="Pfam" id="PF04365">
    <property type="entry name" value="BrnT_toxin"/>
    <property type="match status" value="1"/>
</dbReference>
<organism evidence="1 2">
    <name type="scientific">Zavarzinia compransoris</name>
    <dbReference type="NCBI Taxonomy" id="1264899"/>
    <lineage>
        <taxon>Bacteria</taxon>
        <taxon>Pseudomonadati</taxon>
        <taxon>Pseudomonadota</taxon>
        <taxon>Alphaproteobacteria</taxon>
        <taxon>Rhodospirillales</taxon>
        <taxon>Zavarziniaceae</taxon>
        <taxon>Zavarzinia</taxon>
    </lineage>
</organism>
<evidence type="ECO:0008006" key="3">
    <source>
        <dbReference type="Google" id="ProtNLM"/>
    </source>
</evidence>
<evidence type="ECO:0000313" key="2">
    <source>
        <dbReference type="Proteomes" id="UP000246077"/>
    </source>
</evidence>
<dbReference type="Gene3D" id="3.10.450.530">
    <property type="entry name" value="Ribonuclease toxin, BrnT, of type II toxin-antitoxin system"/>
    <property type="match status" value="1"/>
</dbReference>
<sequence>MSTPRLTWDEAKRAKNLAKHGLDFADAAWVLESDFRLDITITRNGEERVQSIAYAFERLRVLTLVHIPGEEAARIISFRAASAEERRAYHDWLAQEDS</sequence>
<gene>
    <name evidence="1" type="ORF">DKG75_15205</name>
</gene>
<dbReference type="Proteomes" id="UP000246077">
    <property type="component" value="Unassembled WGS sequence"/>
</dbReference>
<evidence type="ECO:0000313" key="1">
    <source>
        <dbReference type="EMBL" id="PWR19805.1"/>
    </source>
</evidence>
<keyword evidence="2" id="KW-1185">Reference proteome</keyword>
<dbReference type="InterPro" id="IPR038573">
    <property type="entry name" value="BrnT_sf"/>
</dbReference>
<dbReference type="InterPro" id="IPR007460">
    <property type="entry name" value="BrnT_toxin"/>
</dbReference>
<comment type="caution">
    <text evidence="1">The sequence shown here is derived from an EMBL/GenBank/DDBJ whole genome shotgun (WGS) entry which is preliminary data.</text>
</comment>
<dbReference type="EMBL" id="QGLF01000004">
    <property type="protein sequence ID" value="PWR19805.1"/>
    <property type="molecule type" value="Genomic_DNA"/>
</dbReference>
<accession>A0A317E424</accession>